<evidence type="ECO:0000313" key="5">
    <source>
        <dbReference type="Proteomes" id="UP000747542"/>
    </source>
</evidence>
<dbReference type="Proteomes" id="UP000747542">
    <property type="component" value="Unassembled WGS sequence"/>
</dbReference>
<protein>
    <submittedName>
        <fullName evidence="4">Putative Lectin C-type domain-containing protein 8</fullName>
    </submittedName>
</protein>
<dbReference type="EMBL" id="JAHLQT010022636">
    <property type="protein sequence ID" value="KAG7166261.1"/>
    <property type="molecule type" value="Genomic_DNA"/>
</dbReference>
<evidence type="ECO:0000259" key="3">
    <source>
        <dbReference type="PROSITE" id="PS50041"/>
    </source>
</evidence>
<comment type="caution">
    <text evidence="4">The sequence shown here is derived from an EMBL/GenBank/DDBJ whole genome shotgun (WGS) entry which is preliminary data.</text>
</comment>
<gene>
    <name evidence="4" type="ORF">Hamer_G011090</name>
</gene>
<name>A0A8J5JZ45_HOMAM</name>
<dbReference type="Pfam" id="PF00059">
    <property type="entry name" value="Lectin_C"/>
    <property type="match status" value="1"/>
</dbReference>
<reference evidence="4" key="1">
    <citation type="journal article" date="2021" name="Sci. Adv.">
        <title>The American lobster genome reveals insights on longevity, neural, and immune adaptations.</title>
        <authorList>
            <person name="Polinski J.M."/>
            <person name="Zimin A.V."/>
            <person name="Clark K.F."/>
            <person name="Kohn A.B."/>
            <person name="Sadowski N."/>
            <person name="Timp W."/>
            <person name="Ptitsyn A."/>
            <person name="Khanna P."/>
            <person name="Romanova D.Y."/>
            <person name="Williams P."/>
            <person name="Greenwood S.J."/>
            <person name="Moroz L.L."/>
            <person name="Walt D.R."/>
            <person name="Bodnar A.G."/>
        </authorList>
    </citation>
    <scope>NUCLEOTIDE SEQUENCE</scope>
    <source>
        <strain evidence="4">GMGI-L3</strain>
    </source>
</reference>
<accession>A0A8J5JZ45</accession>
<dbReference type="SUPFAM" id="SSF56436">
    <property type="entry name" value="C-type lectin-like"/>
    <property type="match status" value="1"/>
</dbReference>
<feature type="transmembrane region" description="Helical" evidence="2">
    <location>
        <begin position="93"/>
        <end position="114"/>
    </location>
</feature>
<feature type="region of interest" description="Disordered" evidence="1">
    <location>
        <begin position="176"/>
        <end position="248"/>
    </location>
</feature>
<organism evidence="4 5">
    <name type="scientific">Homarus americanus</name>
    <name type="common">American lobster</name>
    <dbReference type="NCBI Taxonomy" id="6706"/>
    <lineage>
        <taxon>Eukaryota</taxon>
        <taxon>Metazoa</taxon>
        <taxon>Ecdysozoa</taxon>
        <taxon>Arthropoda</taxon>
        <taxon>Crustacea</taxon>
        <taxon>Multicrustacea</taxon>
        <taxon>Malacostraca</taxon>
        <taxon>Eumalacostraca</taxon>
        <taxon>Eucarida</taxon>
        <taxon>Decapoda</taxon>
        <taxon>Pleocyemata</taxon>
        <taxon>Astacidea</taxon>
        <taxon>Nephropoidea</taxon>
        <taxon>Nephropidae</taxon>
        <taxon>Homarus</taxon>
    </lineage>
</organism>
<sequence length="248" mass="26988">MLDLHSETESDFIKGRCWGGAGWAFVGAGEEDWKWLSNAKVNYTRWFYPSSGSSTDRCVMMEKSGDWGSVPCGSDTLAFVICDFVPGYNPFVLVGPVVILSGVAVLILSIEVCIRRKEFKEKNLEAPVRVTTAKESYCVLASVSSECTKEVDAGLINYGYGNFEGDDINQTVNWPPVDASSPAKSTTPSYTGLQHEQQPMVSPRVENEGGSGPMVHVVPASPSLVAPTPENTRSQEQLELLLSPKTLE</sequence>
<proteinExistence type="predicted"/>
<dbReference type="Gene3D" id="3.10.100.10">
    <property type="entry name" value="Mannose-Binding Protein A, subunit A"/>
    <property type="match status" value="1"/>
</dbReference>
<dbReference type="InterPro" id="IPR016186">
    <property type="entry name" value="C-type_lectin-like/link_sf"/>
</dbReference>
<keyword evidence="2" id="KW-0472">Membrane</keyword>
<feature type="domain" description="C-type lectin" evidence="3">
    <location>
        <begin position="1"/>
        <end position="72"/>
    </location>
</feature>
<keyword evidence="2" id="KW-1133">Transmembrane helix</keyword>
<dbReference type="PROSITE" id="PS50041">
    <property type="entry name" value="C_TYPE_LECTIN_2"/>
    <property type="match status" value="1"/>
</dbReference>
<dbReference type="InterPro" id="IPR016187">
    <property type="entry name" value="CTDL_fold"/>
</dbReference>
<keyword evidence="2" id="KW-0812">Transmembrane</keyword>
<feature type="compositionally biased region" description="Polar residues" evidence="1">
    <location>
        <begin position="182"/>
        <end position="200"/>
    </location>
</feature>
<dbReference type="AlphaFoldDB" id="A0A8J5JZ45"/>
<evidence type="ECO:0000256" key="1">
    <source>
        <dbReference type="SAM" id="MobiDB-lite"/>
    </source>
</evidence>
<evidence type="ECO:0000256" key="2">
    <source>
        <dbReference type="SAM" id="Phobius"/>
    </source>
</evidence>
<keyword evidence="5" id="KW-1185">Reference proteome</keyword>
<evidence type="ECO:0000313" key="4">
    <source>
        <dbReference type="EMBL" id="KAG7166261.1"/>
    </source>
</evidence>
<dbReference type="InterPro" id="IPR001304">
    <property type="entry name" value="C-type_lectin-like"/>
</dbReference>